<comment type="caution">
    <text evidence="15">The sequence shown here is derived from an EMBL/GenBank/DDBJ whole genome shotgun (WGS) entry which is preliminary data.</text>
</comment>
<proteinExistence type="predicted"/>
<evidence type="ECO:0000256" key="1">
    <source>
        <dbReference type="ARBA" id="ARBA00000085"/>
    </source>
</evidence>
<evidence type="ECO:0000256" key="12">
    <source>
        <dbReference type="ARBA" id="ARBA00023136"/>
    </source>
</evidence>
<evidence type="ECO:0000256" key="3">
    <source>
        <dbReference type="ARBA" id="ARBA00012438"/>
    </source>
</evidence>
<dbReference type="Pfam" id="PF02518">
    <property type="entry name" value="HATPase_c"/>
    <property type="match status" value="1"/>
</dbReference>
<evidence type="ECO:0000256" key="5">
    <source>
        <dbReference type="ARBA" id="ARBA00022679"/>
    </source>
</evidence>
<feature type="transmembrane region" description="Helical" evidence="13">
    <location>
        <begin position="471"/>
        <end position="491"/>
    </location>
</feature>
<organism evidence="15 16">
    <name type="scientific">Fundidesulfovibrio magnetotacticus</name>
    <dbReference type="NCBI Taxonomy" id="2730080"/>
    <lineage>
        <taxon>Bacteria</taxon>
        <taxon>Pseudomonadati</taxon>
        <taxon>Thermodesulfobacteriota</taxon>
        <taxon>Desulfovibrionia</taxon>
        <taxon>Desulfovibrionales</taxon>
        <taxon>Desulfovibrionaceae</taxon>
        <taxon>Fundidesulfovibrio</taxon>
    </lineage>
</organism>
<dbReference type="AlphaFoldDB" id="A0A6V8LXF4"/>
<evidence type="ECO:0000256" key="2">
    <source>
        <dbReference type="ARBA" id="ARBA00004141"/>
    </source>
</evidence>
<dbReference type="Pfam" id="PF00582">
    <property type="entry name" value="Usp"/>
    <property type="match status" value="1"/>
</dbReference>
<dbReference type="CDD" id="cd00075">
    <property type="entry name" value="HATPase"/>
    <property type="match status" value="1"/>
</dbReference>
<evidence type="ECO:0000313" key="15">
    <source>
        <dbReference type="EMBL" id="GFK94749.1"/>
    </source>
</evidence>
<dbReference type="PROSITE" id="PS50109">
    <property type="entry name" value="HIS_KIN"/>
    <property type="match status" value="1"/>
</dbReference>
<protein>
    <recommendedName>
        <fullName evidence="3">histidine kinase</fullName>
        <ecNumber evidence="3">2.7.13.3</ecNumber>
    </recommendedName>
</protein>
<evidence type="ECO:0000256" key="9">
    <source>
        <dbReference type="ARBA" id="ARBA00022840"/>
    </source>
</evidence>
<keyword evidence="6 13" id="KW-0812">Transmembrane</keyword>
<dbReference type="FunFam" id="3.30.565.10:FF:000006">
    <property type="entry name" value="Sensor histidine kinase WalK"/>
    <property type="match status" value="1"/>
</dbReference>
<evidence type="ECO:0000256" key="13">
    <source>
        <dbReference type="SAM" id="Phobius"/>
    </source>
</evidence>
<evidence type="ECO:0000256" key="4">
    <source>
        <dbReference type="ARBA" id="ARBA00022553"/>
    </source>
</evidence>
<dbReference type="InterPro" id="IPR014729">
    <property type="entry name" value="Rossmann-like_a/b/a_fold"/>
</dbReference>
<dbReference type="Gene3D" id="1.20.120.620">
    <property type="entry name" value="Backbone structure of the membrane domain of e. Coli histidine kinase receptor kdpd"/>
    <property type="match status" value="1"/>
</dbReference>
<dbReference type="Gene3D" id="3.40.50.300">
    <property type="entry name" value="P-loop containing nucleotide triphosphate hydrolases"/>
    <property type="match status" value="1"/>
</dbReference>
<dbReference type="CDD" id="cd00082">
    <property type="entry name" value="HisKA"/>
    <property type="match status" value="1"/>
</dbReference>
<keyword evidence="9" id="KW-0067">ATP-binding</keyword>
<evidence type="ECO:0000256" key="10">
    <source>
        <dbReference type="ARBA" id="ARBA00022989"/>
    </source>
</evidence>
<dbReference type="InterPro" id="IPR036890">
    <property type="entry name" value="HATPase_C_sf"/>
</dbReference>
<keyword evidence="10 13" id="KW-1133">Transmembrane helix</keyword>
<feature type="domain" description="Histidine kinase" evidence="14">
    <location>
        <begin position="672"/>
        <end position="894"/>
    </location>
</feature>
<evidence type="ECO:0000256" key="11">
    <source>
        <dbReference type="ARBA" id="ARBA00023012"/>
    </source>
</evidence>
<reference evidence="15 16" key="2">
    <citation type="submission" date="2020-05" db="EMBL/GenBank/DDBJ databases">
        <title>Draft genome sequence of Desulfovibrio sp. strainFSS-1.</title>
        <authorList>
            <person name="Shimoshige H."/>
            <person name="Kobayashi H."/>
            <person name="Maekawa T."/>
        </authorList>
    </citation>
    <scope>NUCLEOTIDE SEQUENCE [LARGE SCALE GENOMIC DNA]</scope>
    <source>
        <strain evidence="15 16">SIID29052-01</strain>
    </source>
</reference>
<dbReference type="Pfam" id="PF00512">
    <property type="entry name" value="HisKA"/>
    <property type="match status" value="1"/>
</dbReference>
<dbReference type="SUPFAM" id="SSF52402">
    <property type="entry name" value="Adenine nucleotide alpha hydrolases-like"/>
    <property type="match status" value="1"/>
</dbReference>
<dbReference type="SMART" id="SM00388">
    <property type="entry name" value="HisKA"/>
    <property type="match status" value="1"/>
</dbReference>
<dbReference type="EMBL" id="BLTE01000012">
    <property type="protein sequence ID" value="GFK94749.1"/>
    <property type="molecule type" value="Genomic_DNA"/>
</dbReference>
<dbReference type="InterPro" id="IPR006016">
    <property type="entry name" value="UspA"/>
</dbReference>
<sequence length="896" mass="97802">MREEDQRPDPDALLAIVRREEEGKRRGQLRIFLGMAPGVGKTYAMLEAARAKMAEGLDLLAGIVETHGREETEALLYEMPALPRKRIDYRGHLLEEFDLDEALARRPALILVDELAHTNVPGSRHPKRWQDVEELLENGLNVWSTLNVQHLESLNDIVAQITGVRVRETVPDAVLERAESVILVDLPPEDLRQRLNEGKVYLPRQAEWAGENFFRSGNLSALRELALRSTANRVNTEVLIYRQGHSIQTTWPTAERILVCVGPSPTSATLVRATKRLADGLHAPWHALYIQHQPGGEQTSRALANLNLARELGAQTHVLAGGDVARLIVGFARQHNVTRIVVGKPLHRRFTDLLRGSPVDQLVRLSEEIDVHVIKGQDTGTPRAARPEALPTPRWKDYAAAVSVVGLSTAACFAMFPYFELANLIMVYLVGVMAVAFWLPRRASALASGLSVLAFDICFVPPRFSLAVTDVAYLVTFLVMFLVGLVISGMASRIKAQADSAGQLERQASELSGLSRHLAANRGAANLVQVARNHIAAVFGCKAFVLLPGASGKLETAFMSSDEELLSSKDHGVAQWVLDNEKPAGQSTQTLADSDILFLPLPGADEVLGVIGLKPLDEDARDSLLLPDRRRLLDAFVHQTAMALDVDRLEEKAKVTLMEAEREKLRSALLSTVTHDFKTPLAAISGSAESLMALGESASPEVRRALEENIAAEASRLERLADNLLRIAALESGAVVPELKPVPLEEVIGSSLARLESILAGHPVRVDVPPDMPPIPMDEVLLEQVFLNLLENAAKYTPPGTTIAILADTRRGEAVIEVRDTGPGLPPGDHDRLFERYQRDDRRGGGRGDGRDAEGYGLGLAICKAVIRAHGGSITARDNAPSGARFTMTLPLHDQS</sequence>
<dbReference type="PRINTS" id="PR00344">
    <property type="entry name" value="BCTRLSENSOR"/>
</dbReference>
<dbReference type="Pfam" id="PF02702">
    <property type="entry name" value="KdpD"/>
    <property type="match status" value="1"/>
</dbReference>
<dbReference type="Proteomes" id="UP000494245">
    <property type="component" value="Unassembled WGS sequence"/>
</dbReference>
<dbReference type="GO" id="GO:0005886">
    <property type="term" value="C:plasma membrane"/>
    <property type="evidence" value="ECO:0007669"/>
    <property type="project" value="TreeGrafter"/>
</dbReference>
<dbReference type="PANTHER" id="PTHR45569">
    <property type="entry name" value="SENSOR PROTEIN KDPD"/>
    <property type="match status" value="1"/>
</dbReference>
<dbReference type="InterPro" id="IPR005467">
    <property type="entry name" value="His_kinase_dom"/>
</dbReference>
<keyword evidence="16" id="KW-1185">Reference proteome</keyword>
<gene>
    <name evidence="15" type="primary">kdpD</name>
    <name evidence="15" type="ORF">NNJEOMEG_02596</name>
</gene>
<evidence type="ECO:0000256" key="8">
    <source>
        <dbReference type="ARBA" id="ARBA00022777"/>
    </source>
</evidence>
<dbReference type="SUPFAM" id="SSF55874">
    <property type="entry name" value="ATPase domain of HSP90 chaperone/DNA topoisomerase II/histidine kinase"/>
    <property type="match status" value="1"/>
</dbReference>
<dbReference type="GO" id="GO:0000155">
    <property type="term" value="F:phosphorelay sensor kinase activity"/>
    <property type="evidence" value="ECO:0007669"/>
    <property type="project" value="InterPro"/>
</dbReference>
<keyword evidence="11" id="KW-0902">Two-component regulatory system</keyword>
<dbReference type="Gene3D" id="3.30.565.10">
    <property type="entry name" value="Histidine kinase-like ATPase, C-terminal domain"/>
    <property type="match status" value="1"/>
</dbReference>
<evidence type="ECO:0000313" key="16">
    <source>
        <dbReference type="Proteomes" id="UP000494245"/>
    </source>
</evidence>
<dbReference type="SMART" id="SM00387">
    <property type="entry name" value="HATPase_c"/>
    <property type="match status" value="1"/>
</dbReference>
<accession>A0A6V8LXF4</accession>
<dbReference type="InterPro" id="IPR038318">
    <property type="entry name" value="KdpD_sf"/>
</dbReference>
<comment type="subcellular location">
    <subcellularLocation>
        <location evidence="2">Membrane</location>
        <topology evidence="2">Multi-pass membrane protein</topology>
    </subcellularLocation>
</comment>
<keyword evidence="8" id="KW-0418">Kinase</keyword>
<dbReference type="RefSeq" id="WP_173085129.1">
    <property type="nucleotide sequence ID" value="NZ_BLTE01000012.1"/>
</dbReference>
<reference evidence="15 16" key="1">
    <citation type="submission" date="2020-04" db="EMBL/GenBank/DDBJ databases">
        <authorList>
            <consortium name="Desulfovibrio sp. FSS-1 genome sequencing consortium"/>
            <person name="Shimoshige H."/>
            <person name="Kobayashi H."/>
            <person name="Maekawa T."/>
        </authorList>
    </citation>
    <scope>NUCLEOTIDE SEQUENCE [LARGE SCALE GENOMIC DNA]</scope>
    <source>
        <strain evidence="15 16">SIID29052-01</strain>
    </source>
</reference>
<keyword evidence="7" id="KW-0547">Nucleotide-binding</keyword>
<dbReference type="InterPro" id="IPR027417">
    <property type="entry name" value="P-loop_NTPase"/>
</dbReference>
<dbReference type="FunFam" id="3.40.50.300:FF:000483">
    <property type="entry name" value="Sensor histidine kinase KdpD"/>
    <property type="match status" value="1"/>
</dbReference>
<name>A0A6V8LXF4_9BACT</name>
<dbReference type="InterPro" id="IPR003661">
    <property type="entry name" value="HisK_dim/P_dom"/>
</dbReference>
<dbReference type="InterPro" id="IPR003594">
    <property type="entry name" value="HATPase_dom"/>
</dbReference>
<dbReference type="Gene3D" id="3.40.50.620">
    <property type="entry name" value="HUPs"/>
    <property type="match status" value="1"/>
</dbReference>
<dbReference type="InterPro" id="IPR029016">
    <property type="entry name" value="GAF-like_dom_sf"/>
</dbReference>
<dbReference type="Pfam" id="PF13493">
    <property type="entry name" value="DUF4118"/>
    <property type="match status" value="1"/>
</dbReference>
<evidence type="ECO:0000259" key="14">
    <source>
        <dbReference type="PROSITE" id="PS50109"/>
    </source>
</evidence>
<dbReference type="EC" id="2.7.13.3" evidence="3"/>
<dbReference type="InterPro" id="IPR003852">
    <property type="entry name" value="Sig_transdc_His_kinase_KdpD_N"/>
</dbReference>
<keyword evidence="5 15" id="KW-0808">Transferase</keyword>
<feature type="transmembrane region" description="Helical" evidence="13">
    <location>
        <begin position="422"/>
        <end position="439"/>
    </location>
</feature>
<dbReference type="CDD" id="cd01987">
    <property type="entry name" value="USP_KdpD-like"/>
    <property type="match status" value="1"/>
</dbReference>
<evidence type="ECO:0000256" key="7">
    <source>
        <dbReference type="ARBA" id="ARBA00022741"/>
    </source>
</evidence>
<evidence type="ECO:0000256" key="6">
    <source>
        <dbReference type="ARBA" id="ARBA00022692"/>
    </source>
</evidence>
<dbReference type="SUPFAM" id="SSF47384">
    <property type="entry name" value="Homodimeric domain of signal transducing histidine kinase"/>
    <property type="match status" value="1"/>
</dbReference>
<dbReference type="Gene3D" id="3.30.450.40">
    <property type="match status" value="1"/>
</dbReference>
<dbReference type="PANTHER" id="PTHR45569:SF1">
    <property type="entry name" value="SENSOR PROTEIN KDPD"/>
    <property type="match status" value="1"/>
</dbReference>
<keyword evidence="4" id="KW-0597">Phosphoprotein</keyword>
<keyword evidence="12 13" id="KW-0472">Membrane</keyword>
<dbReference type="InterPro" id="IPR036097">
    <property type="entry name" value="HisK_dim/P_sf"/>
</dbReference>
<dbReference type="GO" id="GO:0005524">
    <property type="term" value="F:ATP binding"/>
    <property type="evidence" value="ECO:0007669"/>
    <property type="project" value="UniProtKB-KW"/>
</dbReference>
<dbReference type="GO" id="GO:0005737">
    <property type="term" value="C:cytoplasm"/>
    <property type="evidence" value="ECO:0007669"/>
    <property type="project" value="UniProtKB-ARBA"/>
</dbReference>
<dbReference type="Gene3D" id="1.10.287.130">
    <property type="match status" value="1"/>
</dbReference>
<dbReference type="InterPro" id="IPR004358">
    <property type="entry name" value="Sig_transdc_His_kin-like_C"/>
</dbReference>
<dbReference type="InterPro" id="IPR052023">
    <property type="entry name" value="Histidine_kinase_KdpD"/>
</dbReference>
<comment type="catalytic activity">
    <reaction evidence="1">
        <text>ATP + protein L-histidine = ADP + protein N-phospho-L-histidine.</text>
        <dbReference type="EC" id="2.7.13.3"/>
    </reaction>
</comment>
<dbReference type="InterPro" id="IPR025201">
    <property type="entry name" value="KdpD_TM"/>
</dbReference>